<dbReference type="SUPFAM" id="SSF52047">
    <property type="entry name" value="RNI-like"/>
    <property type="match status" value="1"/>
</dbReference>
<dbReference type="Gene3D" id="3.80.10.10">
    <property type="entry name" value="Ribonuclease Inhibitor"/>
    <property type="match status" value="1"/>
</dbReference>
<reference evidence="2" key="2">
    <citation type="submission" date="2015-01" db="EMBL/GenBank/DDBJ databases">
        <title>Evolutionary Origins and Diversification of the Mycorrhizal Mutualists.</title>
        <authorList>
            <consortium name="DOE Joint Genome Institute"/>
            <consortium name="Mycorrhizal Genomics Consortium"/>
            <person name="Kohler A."/>
            <person name="Kuo A."/>
            <person name="Nagy L.G."/>
            <person name="Floudas D."/>
            <person name="Copeland A."/>
            <person name="Barry K.W."/>
            <person name="Cichocki N."/>
            <person name="Veneault-Fourrey C."/>
            <person name="LaButti K."/>
            <person name="Lindquist E.A."/>
            <person name="Lipzen A."/>
            <person name="Lundell T."/>
            <person name="Morin E."/>
            <person name="Murat C."/>
            <person name="Riley R."/>
            <person name="Ohm R."/>
            <person name="Sun H."/>
            <person name="Tunlid A."/>
            <person name="Henrissat B."/>
            <person name="Grigoriev I.V."/>
            <person name="Hibbett D.S."/>
            <person name="Martin F."/>
        </authorList>
    </citation>
    <scope>NUCLEOTIDE SEQUENCE [LARGE SCALE GENOMIC DNA]</scope>
    <source>
        <strain evidence="2">LaAM-08-1</strain>
    </source>
</reference>
<name>A0A0C9X650_9AGAR</name>
<evidence type="ECO:0008006" key="3">
    <source>
        <dbReference type="Google" id="ProtNLM"/>
    </source>
</evidence>
<sequence>MTPDLPMELWLRVIDYLCLNDRRNFVFAQVNRQFLDLAQDELFGQLNLTISVPCLLDSVAKRILHDHHISRRVRVLSLLPGALFRWLYPCPSSFFSSCGVHRKQKMPTLFSNLIHRLTWNVEELRLLLNGPVHWHSAGRSCLLLHHELHHYPVNLVQNFADCIWSALGKRLITLEIVTYASTPVQMLPPLGVLGRLKHLEIRIGGHDGAMVARLASLINSLSSTLESLSMDVADKFDLIDSIGTLPHLKHLDLCMKSSVYMASSPIYFPSQILQGTQSIQVLRFHWTEFHVPIKSITFNHPQWILPNLCTLELKLEHLTDDPKWGCLIKPFASLSNSLTSLSYIHLPLSWQDFQDVLTSFVLDKLLDLSVFVFSITPQVIDLIAKRCPSLLKLTLISHHIGPVYVKPSVYDPTNDMLGFSEEMTVRKDCHLYRVWGLRDLTALTPQTSTSWPKRIHRGGYGFNCDFQLHWMTAIADVIPSVTSFLGKGHTHVEMDLTSDSDTRAEQHSFFGAGTWRKSTSEKAFQMWLASSLTCGVVFVDKGGQTAQGQLIHCNRSQILWSRPHEQKDPCYHGQVRSPQQEDF</sequence>
<organism evidence="1 2">
    <name type="scientific">Laccaria amethystina LaAM-08-1</name>
    <dbReference type="NCBI Taxonomy" id="1095629"/>
    <lineage>
        <taxon>Eukaryota</taxon>
        <taxon>Fungi</taxon>
        <taxon>Dikarya</taxon>
        <taxon>Basidiomycota</taxon>
        <taxon>Agaricomycotina</taxon>
        <taxon>Agaricomycetes</taxon>
        <taxon>Agaricomycetidae</taxon>
        <taxon>Agaricales</taxon>
        <taxon>Agaricineae</taxon>
        <taxon>Hydnangiaceae</taxon>
        <taxon>Laccaria</taxon>
    </lineage>
</organism>
<gene>
    <name evidence="1" type="ORF">K443DRAFT_272439</name>
</gene>
<dbReference type="HOGENOM" id="CLU_028894_0_0_1"/>
<protein>
    <recommendedName>
        <fullName evidence="3">F-box domain-containing protein</fullName>
    </recommendedName>
</protein>
<accession>A0A0C9X650</accession>
<dbReference type="EMBL" id="KN838710">
    <property type="protein sequence ID" value="KIJ96793.1"/>
    <property type="molecule type" value="Genomic_DNA"/>
</dbReference>
<proteinExistence type="predicted"/>
<evidence type="ECO:0000313" key="2">
    <source>
        <dbReference type="Proteomes" id="UP000054477"/>
    </source>
</evidence>
<dbReference type="AlphaFoldDB" id="A0A0C9X650"/>
<dbReference type="Proteomes" id="UP000054477">
    <property type="component" value="Unassembled WGS sequence"/>
</dbReference>
<reference evidence="1 2" key="1">
    <citation type="submission" date="2014-04" db="EMBL/GenBank/DDBJ databases">
        <authorList>
            <consortium name="DOE Joint Genome Institute"/>
            <person name="Kuo A."/>
            <person name="Kohler A."/>
            <person name="Nagy L.G."/>
            <person name="Floudas D."/>
            <person name="Copeland A."/>
            <person name="Barry K.W."/>
            <person name="Cichocki N."/>
            <person name="Veneault-Fourrey C."/>
            <person name="LaButti K."/>
            <person name="Lindquist E.A."/>
            <person name="Lipzen A."/>
            <person name="Lundell T."/>
            <person name="Morin E."/>
            <person name="Murat C."/>
            <person name="Sun H."/>
            <person name="Tunlid A."/>
            <person name="Henrissat B."/>
            <person name="Grigoriev I.V."/>
            <person name="Hibbett D.S."/>
            <person name="Martin F."/>
            <person name="Nordberg H.P."/>
            <person name="Cantor M.N."/>
            <person name="Hua S.X."/>
        </authorList>
    </citation>
    <scope>NUCLEOTIDE SEQUENCE [LARGE SCALE GENOMIC DNA]</scope>
    <source>
        <strain evidence="1 2">LaAM-08-1</strain>
    </source>
</reference>
<keyword evidence="2" id="KW-1185">Reference proteome</keyword>
<evidence type="ECO:0000313" key="1">
    <source>
        <dbReference type="EMBL" id="KIJ96793.1"/>
    </source>
</evidence>
<dbReference type="InterPro" id="IPR032675">
    <property type="entry name" value="LRR_dom_sf"/>
</dbReference>